<dbReference type="GO" id="GO:0016020">
    <property type="term" value="C:membrane"/>
    <property type="evidence" value="ECO:0007669"/>
    <property type="project" value="InterPro"/>
</dbReference>
<dbReference type="AlphaFoldDB" id="A0AAX6T261"/>
<keyword evidence="2" id="KW-0812">Transmembrane</keyword>
<accession>A0AAX6T261</accession>
<dbReference type="CTD" id="7940"/>
<dbReference type="InterPro" id="IPR007775">
    <property type="entry name" value="Leukocyte-sp_tscrpt_1_LST1"/>
</dbReference>
<evidence type="ECO:0000313" key="4">
    <source>
        <dbReference type="RefSeq" id="XP_021115083.1"/>
    </source>
</evidence>
<dbReference type="Pfam" id="PF05083">
    <property type="entry name" value="LST1"/>
    <property type="match status" value="1"/>
</dbReference>
<reference evidence="4" key="1">
    <citation type="submission" date="2025-08" db="UniProtKB">
        <authorList>
            <consortium name="RefSeq"/>
        </authorList>
    </citation>
    <scope>IDENTIFICATION</scope>
</reference>
<dbReference type="GO" id="GO:0000902">
    <property type="term" value="P:cell morphogenesis"/>
    <property type="evidence" value="ECO:0007669"/>
    <property type="project" value="InterPro"/>
</dbReference>
<feature type="transmembrane region" description="Helical" evidence="2">
    <location>
        <begin position="12"/>
        <end position="38"/>
    </location>
</feature>
<dbReference type="GO" id="GO:0006955">
    <property type="term" value="P:immune response"/>
    <property type="evidence" value="ECO:0007669"/>
    <property type="project" value="InterPro"/>
</dbReference>
<feature type="region of interest" description="Disordered" evidence="1">
    <location>
        <begin position="82"/>
        <end position="121"/>
    </location>
</feature>
<dbReference type="GeneID" id="101716360"/>
<keyword evidence="2" id="KW-1133">Transmembrane helix</keyword>
<organism evidence="3 4">
    <name type="scientific">Heterocephalus glaber</name>
    <name type="common">Naked mole rat</name>
    <dbReference type="NCBI Taxonomy" id="10181"/>
    <lineage>
        <taxon>Eukaryota</taxon>
        <taxon>Metazoa</taxon>
        <taxon>Chordata</taxon>
        <taxon>Craniata</taxon>
        <taxon>Vertebrata</taxon>
        <taxon>Euteleostomi</taxon>
        <taxon>Mammalia</taxon>
        <taxon>Eutheria</taxon>
        <taxon>Euarchontoglires</taxon>
        <taxon>Glires</taxon>
        <taxon>Rodentia</taxon>
        <taxon>Hystricomorpha</taxon>
        <taxon>Bathyergidae</taxon>
        <taxon>Heterocephalus</taxon>
    </lineage>
</organism>
<feature type="compositionally biased region" description="Gly residues" evidence="1">
    <location>
        <begin position="110"/>
        <end position="121"/>
    </location>
</feature>
<proteinExistence type="predicted"/>
<name>A0AAX6T261_HETGA</name>
<evidence type="ECO:0000256" key="1">
    <source>
        <dbReference type="SAM" id="MobiDB-lite"/>
    </source>
</evidence>
<sequence length="121" mass="12913">MDSGGCSSCSYLYWALGLGGLLLLLLLLSILAACLCRLHRRVRKLERSWRLCLPSPRSPSCTTRRCSGCLRCAATVTGTAWRRTPAPAPTTPASRRKNPPEPPDALALAPGGGQGRPGLTQ</sequence>
<dbReference type="Proteomes" id="UP000694906">
    <property type="component" value="Unplaced"/>
</dbReference>
<dbReference type="RefSeq" id="XP_021115083.1">
    <property type="nucleotide sequence ID" value="XM_021259424.1"/>
</dbReference>
<keyword evidence="2" id="KW-0472">Membrane</keyword>
<evidence type="ECO:0000256" key="2">
    <source>
        <dbReference type="SAM" id="Phobius"/>
    </source>
</evidence>
<gene>
    <name evidence="4" type="primary">Lst1</name>
</gene>
<protein>
    <submittedName>
        <fullName evidence="4">Leukocyte-specific transcript 1 protein isoform X1</fullName>
    </submittedName>
</protein>
<keyword evidence="3" id="KW-1185">Reference proteome</keyword>
<evidence type="ECO:0000313" key="3">
    <source>
        <dbReference type="Proteomes" id="UP000694906"/>
    </source>
</evidence>